<protein>
    <recommendedName>
        <fullName evidence="1">C-type lectin domain-containing protein</fullName>
    </recommendedName>
</protein>
<sequence>MLGWGVRLSESSVLVQVRAGNDRPEGRDRKSCSLKGLLCDFLIQQMSPLSTSMKPKQLQYHLINSQRSWYDAQKFCRVKYTDLATVGNMDDNDELLTALGHDWTYSWIGLQKGGARRWMWSDGSGPASFYKWNGGEPSGDECCVELSEKGGWNDLSCEDTKGCVCYERESKTRVTITKKNLYSRRSLFKFFNCCCNHDNHVRI</sequence>
<dbReference type="InterPro" id="IPR016187">
    <property type="entry name" value="CTDL_fold"/>
</dbReference>
<accession>A0A3Q3GUV0</accession>
<keyword evidence="3" id="KW-1185">Reference proteome</keyword>
<dbReference type="Ensembl" id="ENSLBET00000036605.1">
    <property type="protein sequence ID" value="ENSLBEP00000035109.1"/>
    <property type="gene ID" value="ENSLBEG00000026374.1"/>
</dbReference>
<evidence type="ECO:0000313" key="2">
    <source>
        <dbReference type="Ensembl" id="ENSLBEP00000035109.1"/>
    </source>
</evidence>
<dbReference type="PANTHER" id="PTHR45784">
    <property type="entry name" value="C-TYPE LECTIN DOMAIN FAMILY 20 MEMBER A-RELATED"/>
    <property type="match status" value="1"/>
</dbReference>
<dbReference type="InParanoid" id="A0A3Q3GUV0"/>
<dbReference type="InterPro" id="IPR001304">
    <property type="entry name" value="C-type_lectin-like"/>
</dbReference>
<dbReference type="PANTHER" id="PTHR45784:SF3">
    <property type="entry name" value="C-TYPE LECTIN DOMAIN FAMILY 4 MEMBER K-LIKE-RELATED"/>
    <property type="match status" value="1"/>
</dbReference>
<dbReference type="InterPro" id="IPR016186">
    <property type="entry name" value="C-type_lectin-like/link_sf"/>
</dbReference>
<proteinExistence type="predicted"/>
<dbReference type="SUPFAM" id="SSF56436">
    <property type="entry name" value="C-type lectin-like"/>
    <property type="match status" value="1"/>
</dbReference>
<dbReference type="PROSITE" id="PS50041">
    <property type="entry name" value="C_TYPE_LECTIN_2"/>
    <property type="match status" value="1"/>
</dbReference>
<dbReference type="Proteomes" id="UP000261660">
    <property type="component" value="Unplaced"/>
</dbReference>
<dbReference type="SMART" id="SM00034">
    <property type="entry name" value="CLECT"/>
    <property type="match status" value="1"/>
</dbReference>
<dbReference type="AlphaFoldDB" id="A0A3Q3GUV0"/>
<dbReference type="Gene3D" id="3.10.100.10">
    <property type="entry name" value="Mannose-Binding Protein A, subunit A"/>
    <property type="match status" value="1"/>
</dbReference>
<dbReference type="GeneTree" id="ENSGT01100000263473"/>
<evidence type="ECO:0000313" key="3">
    <source>
        <dbReference type="Proteomes" id="UP000261660"/>
    </source>
</evidence>
<name>A0A3Q3GUV0_9LABR</name>
<organism evidence="2 3">
    <name type="scientific">Labrus bergylta</name>
    <name type="common">ballan wrasse</name>
    <dbReference type="NCBI Taxonomy" id="56723"/>
    <lineage>
        <taxon>Eukaryota</taxon>
        <taxon>Metazoa</taxon>
        <taxon>Chordata</taxon>
        <taxon>Craniata</taxon>
        <taxon>Vertebrata</taxon>
        <taxon>Euteleostomi</taxon>
        <taxon>Actinopterygii</taxon>
        <taxon>Neopterygii</taxon>
        <taxon>Teleostei</taxon>
        <taxon>Neoteleostei</taxon>
        <taxon>Acanthomorphata</taxon>
        <taxon>Eupercaria</taxon>
        <taxon>Labriformes</taxon>
        <taxon>Labridae</taxon>
        <taxon>Labrus</taxon>
    </lineage>
</organism>
<reference evidence="2" key="1">
    <citation type="submission" date="2025-08" db="UniProtKB">
        <authorList>
            <consortium name="Ensembl"/>
        </authorList>
    </citation>
    <scope>IDENTIFICATION</scope>
</reference>
<reference evidence="2" key="2">
    <citation type="submission" date="2025-09" db="UniProtKB">
        <authorList>
            <consortium name="Ensembl"/>
        </authorList>
    </citation>
    <scope>IDENTIFICATION</scope>
</reference>
<feature type="domain" description="C-type lectin" evidence="1">
    <location>
        <begin position="60"/>
        <end position="166"/>
    </location>
</feature>
<dbReference type="STRING" id="56723.ENSLBEP00000035109"/>
<evidence type="ECO:0000259" key="1">
    <source>
        <dbReference type="PROSITE" id="PS50041"/>
    </source>
</evidence>
<dbReference type="Pfam" id="PF00059">
    <property type="entry name" value="Lectin_C"/>
    <property type="match status" value="1"/>
</dbReference>